<gene>
    <name evidence="3" type="ordered locus">Isova_1120</name>
</gene>
<dbReference type="HOGENOM" id="CLU_1747169_0_0_11"/>
<dbReference type="Proteomes" id="UP000009236">
    <property type="component" value="Chromosome"/>
</dbReference>
<feature type="compositionally biased region" description="Low complexity" evidence="1">
    <location>
        <begin position="94"/>
        <end position="121"/>
    </location>
</feature>
<organism evidence="4">
    <name type="scientific">Isoptericola variabilis (strain 225)</name>
    <dbReference type="NCBI Taxonomy" id="743718"/>
    <lineage>
        <taxon>Bacteria</taxon>
        <taxon>Bacillati</taxon>
        <taxon>Actinomycetota</taxon>
        <taxon>Actinomycetes</taxon>
        <taxon>Micrococcales</taxon>
        <taxon>Promicromonosporaceae</taxon>
        <taxon>Isoptericola</taxon>
    </lineage>
</organism>
<evidence type="ECO:0000259" key="2">
    <source>
        <dbReference type="Pfam" id="PF26345"/>
    </source>
</evidence>
<feature type="region of interest" description="Disordered" evidence="1">
    <location>
        <begin position="87"/>
        <end position="127"/>
    </location>
</feature>
<name>F6FRD4_ISOV2</name>
<dbReference type="EMBL" id="CP002810">
    <property type="protein sequence ID" value="AEG43895.1"/>
    <property type="molecule type" value="Genomic_DNA"/>
</dbReference>
<sequence length="149" mass="15684">MATFSAVTRQHILRAIEEYDDRGRDAFLGVYGFTPAPGATLTHEGRTYDARAILGVAHRYATGRVATSEEFHDGAAGAAALLRKRGFHASGSEPAGATSSRTTTARRTSQRSASPRSAPRRAAAEEEPPAVCPTCFMALPATGVCDTCG</sequence>
<evidence type="ECO:0000256" key="1">
    <source>
        <dbReference type="SAM" id="MobiDB-lite"/>
    </source>
</evidence>
<dbReference type="InterPro" id="IPR058807">
    <property type="entry name" value="ScoMcrA_N"/>
</dbReference>
<evidence type="ECO:0000313" key="4">
    <source>
        <dbReference type="Proteomes" id="UP000009236"/>
    </source>
</evidence>
<proteinExistence type="predicted"/>
<dbReference type="STRING" id="743718.Isova_1120"/>
<accession>F6FRD4</accession>
<dbReference type="eggNOG" id="ENOG50330WD">
    <property type="taxonomic scope" value="Bacteria"/>
</dbReference>
<protein>
    <recommendedName>
        <fullName evidence="2">ScoMcrA-like N-terminal head domain-containing protein</fullName>
    </recommendedName>
</protein>
<dbReference type="Pfam" id="PF26345">
    <property type="entry name" value="ScoMcrA_N"/>
    <property type="match status" value="1"/>
</dbReference>
<reference evidence="3 4" key="1">
    <citation type="submission" date="2011-05" db="EMBL/GenBank/DDBJ databases">
        <title>Complete sequence of Isoptericola variabilis 225.</title>
        <authorList>
            <consortium name="US DOE Joint Genome Institute"/>
            <person name="Lucas S."/>
            <person name="Han J."/>
            <person name="Lapidus A."/>
            <person name="Cheng J.-F."/>
            <person name="Goodwin L."/>
            <person name="Pitluck S."/>
            <person name="Peters L."/>
            <person name="Mikhailova N."/>
            <person name="Zeytun A."/>
            <person name="Han C."/>
            <person name="Tapia R."/>
            <person name="Land M."/>
            <person name="Hauser L."/>
            <person name="Kyrpides N."/>
            <person name="Ivanova N."/>
            <person name="Pagani I."/>
            <person name="Siebers A."/>
            <person name="Allgaier M."/>
            <person name="Thelen M."/>
            <person name="Hugenholtz P."/>
            <person name="Gladden J."/>
            <person name="Woyke T."/>
        </authorList>
    </citation>
    <scope>NUCLEOTIDE SEQUENCE [LARGE SCALE GENOMIC DNA]</scope>
    <source>
        <strain evidence="4">225</strain>
    </source>
</reference>
<evidence type="ECO:0000313" key="3">
    <source>
        <dbReference type="EMBL" id="AEG43895.1"/>
    </source>
</evidence>
<feature type="domain" description="ScoMcrA-like N-terminal head" evidence="2">
    <location>
        <begin position="5"/>
        <end position="88"/>
    </location>
</feature>
<dbReference type="AlphaFoldDB" id="F6FRD4"/>
<dbReference type="KEGG" id="iva:Isova_1120"/>
<keyword evidence="4" id="KW-1185">Reference proteome</keyword>